<dbReference type="RefSeq" id="XP_016442539.1">
    <property type="nucleotide sequence ID" value="XM_016587053.1"/>
</dbReference>
<protein>
    <submittedName>
        <fullName evidence="3">Uncharacterized protein LOC107767947</fullName>
    </submittedName>
    <submittedName>
        <fullName evidence="3">Zinc finger MYM-type protein 1-like</fullName>
    </submittedName>
</protein>
<dbReference type="KEGG" id="nta:107767947"/>
<dbReference type="Proteomes" id="UP000790787">
    <property type="component" value="Chromosome 11"/>
</dbReference>
<gene>
    <name evidence="3" type="primary">LOC107767947</name>
</gene>
<name>A0A1S3XRN7_TOBAC</name>
<dbReference type="PANTHER" id="PTHR11697:SF230">
    <property type="entry name" value="ZINC FINGER, MYM DOMAIN CONTAINING 1"/>
    <property type="match status" value="1"/>
</dbReference>
<organism evidence="2 3">
    <name type="scientific">Nicotiana tabacum</name>
    <name type="common">Common tobacco</name>
    <dbReference type="NCBI Taxonomy" id="4097"/>
    <lineage>
        <taxon>Eukaryota</taxon>
        <taxon>Viridiplantae</taxon>
        <taxon>Streptophyta</taxon>
        <taxon>Embryophyta</taxon>
        <taxon>Tracheophyta</taxon>
        <taxon>Spermatophyta</taxon>
        <taxon>Magnoliopsida</taxon>
        <taxon>eudicotyledons</taxon>
        <taxon>Gunneridae</taxon>
        <taxon>Pentapetalae</taxon>
        <taxon>asterids</taxon>
        <taxon>lamiids</taxon>
        <taxon>Solanales</taxon>
        <taxon>Solanaceae</taxon>
        <taxon>Nicotianoideae</taxon>
        <taxon>Nicotianeae</taxon>
        <taxon>Nicotiana</taxon>
    </lineage>
</organism>
<dbReference type="STRING" id="4097.A0A1S3XRN7"/>
<dbReference type="PANTHER" id="PTHR11697">
    <property type="entry name" value="GENERAL TRANSCRIPTION FACTOR 2-RELATED ZINC FINGER PROTEIN"/>
    <property type="match status" value="1"/>
</dbReference>
<accession>A0A1S3XRN7</accession>
<evidence type="ECO:0000259" key="1">
    <source>
        <dbReference type="Pfam" id="PF14291"/>
    </source>
</evidence>
<reference evidence="3" key="2">
    <citation type="submission" date="2025-08" db="UniProtKB">
        <authorList>
            <consortium name="RefSeq"/>
        </authorList>
    </citation>
    <scope>IDENTIFICATION</scope>
    <source>
        <tissue evidence="3">Leaf</tissue>
    </source>
</reference>
<dbReference type="PaxDb" id="4097-A0A1S3XRN7"/>
<sequence length="235" mass="26819">METIKCIIEDLNGDYFSIVVDESRDVSCKEQMAIVLCYVDRRGSVMERFIGIVHVRDTAASSLKNEITGLLARHSLSPFHIRGQCYDGASNMQGYINGLKILMQRESKGAYSIHYFVHQLQLTLVAISRRCDEVQELLLLVFDILNMVGAFFKRRDELRESQVEEIGETLRKSELETGRVLTQELGLARAGDTRWGSHYKSFNNFILMFGRIMDVLDAIVVNARFEEKCMAKGHV</sequence>
<keyword evidence="2" id="KW-1185">Reference proteome</keyword>
<dbReference type="InterPro" id="IPR055298">
    <property type="entry name" value="AtLOH3-like"/>
</dbReference>
<proteinExistence type="predicted"/>
<dbReference type="AlphaFoldDB" id="A0A1S3XRN7"/>
<evidence type="ECO:0000313" key="2">
    <source>
        <dbReference type="Proteomes" id="UP000790787"/>
    </source>
</evidence>
<feature type="domain" description="DUF4371" evidence="1">
    <location>
        <begin position="2"/>
        <end position="98"/>
    </location>
</feature>
<dbReference type="InterPro" id="IPR012337">
    <property type="entry name" value="RNaseH-like_sf"/>
</dbReference>
<dbReference type="InterPro" id="IPR025398">
    <property type="entry name" value="DUF4371"/>
</dbReference>
<dbReference type="SUPFAM" id="SSF53098">
    <property type="entry name" value="Ribonuclease H-like"/>
    <property type="match status" value="1"/>
</dbReference>
<dbReference type="Pfam" id="PF14291">
    <property type="entry name" value="DUF4371"/>
    <property type="match status" value="1"/>
</dbReference>
<reference evidence="2" key="1">
    <citation type="journal article" date="2014" name="Nat. Commun.">
        <title>The tobacco genome sequence and its comparison with those of tomato and potato.</title>
        <authorList>
            <person name="Sierro N."/>
            <person name="Battey J.N."/>
            <person name="Ouadi S."/>
            <person name="Bakaher N."/>
            <person name="Bovet L."/>
            <person name="Willig A."/>
            <person name="Goepfert S."/>
            <person name="Peitsch M.C."/>
            <person name="Ivanov N.V."/>
        </authorList>
    </citation>
    <scope>NUCLEOTIDE SEQUENCE [LARGE SCALE GENOMIC DNA]</scope>
</reference>
<evidence type="ECO:0000313" key="3">
    <source>
        <dbReference type="RefSeq" id="XP_016442539.1"/>
    </source>
</evidence>
<dbReference type="GeneID" id="107767947"/>
<dbReference type="OrthoDB" id="1295614at2759"/>